<dbReference type="EMBL" id="VULT01000008">
    <property type="protein sequence ID" value="MSS17421.1"/>
    <property type="molecule type" value="Genomic_DNA"/>
</dbReference>
<dbReference type="AlphaFoldDB" id="A0A6L5XB15"/>
<gene>
    <name evidence="1" type="ORF">FYJ29_06585</name>
</gene>
<proteinExistence type="predicted"/>
<evidence type="ECO:0000313" key="1">
    <source>
        <dbReference type="EMBL" id="MSS17421.1"/>
    </source>
</evidence>
<name>A0A6L5XB15_9BACT</name>
<evidence type="ECO:0000313" key="2">
    <source>
        <dbReference type="Proteomes" id="UP000483362"/>
    </source>
</evidence>
<organism evidence="1 2">
    <name type="scientific">Sodaliphilus pleomorphus</name>
    <dbReference type="NCBI Taxonomy" id="2606626"/>
    <lineage>
        <taxon>Bacteria</taxon>
        <taxon>Pseudomonadati</taxon>
        <taxon>Bacteroidota</taxon>
        <taxon>Bacteroidia</taxon>
        <taxon>Bacteroidales</taxon>
        <taxon>Muribaculaceae</taxon>
        <taxon>Sodaliphilus</taxon>
    </lineage>
</organism>
<dbReference type="RefSeq" id="WP_154326683.1">
    <property type="nucleotide sequence ID" value="NZ_CP045696.1"/>
</dbReference>
<sequence>MIVRPRLSDYYNIPLLQSEVDFAIPFMDEDIPLYVDPFLMWKSPSQMDNMLHAGIMQSFNQLGSMYVGNKRDEAIESIIYLSECAEVGLGTSKTRKGRPMSKEQAKAILDLYKDVPQINQYGLKHLEQVQLLVDNISKDRICDMSCSLIKSFLIDYTIDQCKRLGIPIRLSKISLYDYKTCKIINEKITLPINEDNKQPIILVPKRWLRYSPWLNYDDYFKHYLIKNIEEEYDGINNRIEVLKYNRKNFNMVEQYIALKERECGRCENDPLFSKIPIHSANRKVLDIKALPTGKINNADKKYEELMGKVLSSFLFPHLDFAKEQSRIDSGTQIRDLIFYNNTSTDFLAEIYQTYDCKQIVFELKNVKDIEREHINQLNRYMSDSFGRFGIIFTRNKPSKQMFQNTVDLWSGQRRCILIMDDSDLELMCSCNNNQQRQPIEVIKKKYIEFTRMCPN</sequence>
<protein>
    <submittedName>
        <fullName evidence="1">Uncharacterized protein</fullName>
    </submittedName>
</protein>
<accession>A0A6L5XB15</accession>
<keyword evidence="2" id="KW-1185">Reference proteome</keyword>
<dbReference type="Proteomes" id="UP000483362">
    <property type="component" value="Unassembled WGS sequence"/>
</dbReference>
<comment type="caution">
    <text evidence="1">The sequence shown here is derived from an EMBL/GenBank/DDBJ whole genome shotgun (WGS) entry which is preliminary data.</text>
</comment>
<reference evidence="1 2" key="1">
    <citation type="submission" date="2019-08" db="EMBL/GenBank/DDBJ databases">
        <title>In-depth cultivation of the pig gut microbiome towards novel bacterial diversity and tailored functional studies.</title>
        <authorList>
            <person name="Wylensek D."/>
            <person name="Hitch T.C.A."/>
            <person name="Clavel T."/>
        </authorList>
    </citation>
    <scope>NUCLEOTIDE SEQUENCE [LARGE SCALE GENOMIC DNA]</scope>
    <source>
        <strain evidence="1 2">Oil-RF-744-WCA-WT-10</strain>
    </source>
</reference>